<dbReference type="InterPro" id="IPR005017">
    <property type="entry name" value="OMPP1/FadL/TodX"/>
</dbReference>
<dbReference type="PANTHER" id="PTHR35093:SF8">
    <property type="entry name" value="OUTER MEMBRANE PROTEIN NMB0088-RELATED"/>
    <property type="match status" value="1"/>
</dbReference>
<accession>A0A1G5IX71</accession>
<evidence type="ECO:0000313" key="10">
    <source>
        <dbReference type="Proteomes" id="UP000199569"/>
    </source>
</evidence>
<sequence length="446" mass="47872">MSRLHRSLSLAAVSFAALIAAQSGAQAGGFAIREQSATAQGYSFAGAASGSGYLSSMFWNPAVITMMPGWMSESHLSLIIPRVEIDPNPFLTPTAIFGASGDIGQDALVPAGYGSYQINDRLWIGLSSSSPYGLVTDPRENWAGQAYSRSSKIFSLNINPVIGFKVNNWLSVAAGPSLQYFDIRLKSAVPTPLSVPGTVVRPGQPSGILDGDDVGFGFTAGLTLTPVAGTTIGIGYRSAISHSLEGDFTLPAGAVAPIAIRTPIEASLRTPDQVTVGLSQVISPAMTVHLGFEWTNWSVLKTPLVTNANTGAVVQDLPLNYEDGFFYSLGMDYKLNNQWTVRAGLAYEQSPIDTEIRSTRLPDNDRIWASLGVGYQWSDKLSFDLSYTHIFAKETDIRIVQGHQDFAGLPFVADVDASVDIVSVGLRYRWDDPKVAIPAAPIVRKY</sequence>
<dbReference type="GO" id="GO:0009279">
    <property type="term" value="C:cell outer membrane"/>
    <property type="evidence" value="ECO:0007669"/>
    <property type="project" value="UniProtKB-SubCell"/>
</dbReference>
<evidence type="ECO:0000256" key="5">
    <source>
        <dbReference type="ARBA" id="ARBA00022729"/>
    </source>
</evidence>
<dbReference type="GO" id="GO:0015483">
    <property type="term" value="F:long-chain fatty acid transporting porin activity"/>
    <property type="evidence" value="ECO:0007669"/>
    <property type="project" value="TreeGrafter"/>
</dbReference>
<dbReference type="AlphaFoldDB" id="A0A1G5IX71"/>
<comment type="subcellular location">
    <subcellularLocation>
        <location evidence="1">Cell outer membrane</location>
        <topology evidence="1">Multi-pass membrane protein</topology>
    </subcellularLocation>
</comment>
<dbReference type="STRING" id="549386.SAMN02927923_02347"/>
<dbReference type="EMBL" id="FMVJ01000006">
    <property type="protein sequence ID" value="SCY80219.1"/>
    <property type="molecule type" value="Genomic_DNA"/>
</dbReference>
<evidence type="ECO:0000256" key="7">
    <source>
        <dbReference type="ARBA" id="ARBA00023237"/>
    </source>
</evidence>
<keyword evidence="10" id="KW-1185">Reference proteome</keyword>
<evidence type="ECO:0000256" key="2">
    <source>
        <dbReference type="ARBA" id="ARBA00008163"/>
    </source>
</evidence>
<dbReference type="SUPFAM" id="SSF56935">
    <property type="entry name" value="Porins"/>
    <property type="match status" value="1"/>
</dbReference>
<dbReference type="Pfam" id="PF03349">
    <property type="entry name" value="Toluene_X"/>
    <property type="match status" value="1"/>
</dbReference>
<protein>
    <submittedName>
        <fullName evidence="9">Long-chain fatty acid transport protein</fullName>
    </submittedName>
</protein>
<feature type="chain" id="PRO_5011465940" evidence="8">
    <location>
        <begin position="26"/>
        <end position="446"/>
    </location>
</feature>
<dbReference type="Gene3D" id="2.40.160.60">
    <property type="entry name" value="Outer membrane protein transport protein (OMPP1/FadL/TodX)"/>
    <property type="match status" value="1"/>
</dbReference>
<evidence type="ECO:0000256" key="6">
    <source>
        <dbReference type="ARBA" id="ARBA00023136"/>
    </source>
</evidence>
<dbReference type="PANTHER" id="PTHR35093">
    <property type="entry name" value="OUTER MEMBRANE PROTEIN NMB0088-RELATED"/>
    <property type="match status" value="1"/>
</dbReference>
<dbReference type="Proteomes" id="UP000199569">
    <property type="component" value="Unassembled WGS sequence"/>
</dbReference>
<feature type="signal peptide" evidence="8">
    <location>
        <begin position="1"/>
        <end position="25"/>
    </location>
</feature>
<name>A0A1G5IX71_9HYPH</name>
<evidence type="ECO:0000313" key="9">
    <source>
        <dbReference type="EMBL" id="SCY80219.1"/>
    </source>
</evidence>
<dbReference type="RefSeq" id="WP_091134561.1">
    <property type="nucleotide sequence ID" value="NZ_FMVJ01000006.1"/>
</dbReference>
<reference evidence="9 10" key="1">
    <citation type="submission" date="2016-10" db="EMBL/GenBank/DDBJ databases">
        <authorList>
            <person name="de Groot N.N."/>
        </authorList>
    </citation>
    <scope>NUCLEOTIDE SEQUENCE [LARGE SCALE GENOMIC DNA]</scope>
    <source>
        <strain evidence="9 10">CGMCC 1.7666</strain>
    </source>
</reference>
<keyword evidence="6" id="KW-0472">Membrane</keyword>
<proteinExistence type="inferred from homology"/>
<evidence type="ECO:0000256" key="3">
    <source>
        <dbReference type="ARBA" id="ARBA00022452"/>
    </source>
</evidence>
<keyword evidence="3" id="KW-1134">Transmembrane beta strand</keyword>
<dbReference type="OrthoDB" id="19849at2"/>
<gene>
    <name evidence="9" type="ORF">SAMN02927923_02347</name>
</gene>
<evidence type="ECO:0000256" key="1">
    <source>
        <dbReference type="ARBA" id="ARBA00004571"/>
    </source>
</evidence>
<keyword evidence="4" id="KW-0812">Transmembrane</keyword>
<organism evidence="9 10">
    <name type="scientific">Microvirga guangxiensis</name>
    <dbReference type="NCBI Taxonomy" id="549386"/>
    <lineage>
        <taxon>Bacteria</taxon>
        <taxon>Pseudomonadati</taxon>
        <taxon>Pseudomonadota</taxon>
        <taxon>Alphaproteobacteria</taxon>
        <taxon>Hyphomicrobiales</taxon>
        <taxon>Methylobacteriaceae</taxon>
        <taxon>Microvirga</taxon>
    </lineage>
</organism>
<evidence type="ECO:0000256" key="8">
    <source>
        <dbReference type="SAM" id="SignalP"/>
    </source>
</evidence>
<comment type="similarity">
    <text evidence="2">Belongs to the OmpP1/FadL family.</text>
</comment>
<keyword evidence="7" id="KW-0998">Cell outer membrane</keyword>
<evidence type="ECO:0000256" key="4">
    <source>
        <dbReference type="ARBA" id="ARBA00022692"/>
    </source>
</evidence>
<keyword evidence="5 8" id="KW-0732">Signal</keyword>